<keyword evidence="1" id="KW-0808">Transferase</keyword>
<dbReference type="Proteomes" id="UP000198983">
    <property type="component" value="Chromosome I"/>
</dbReference>
<organism evidence="9 10">
    <name type="scientific">Actinopolymorpha singaporensis</name>
    <dbReference type="NCBI Taxonomy" id="117157"/>
    <lineage>
        <taxon>Bacteria</taxon>
        <taxon>Bacillati</taxon>
        <taxon>Actinomycetota</taxon>
        <taxon>Actinomycetes</taxon>
        <taxon>Propionibacteriales</taxon>
        <taxon>Actinopolymorphaceae</taxon>
        <taxon>Actinopolymorpha</taxon>
    </lineage>
</organism>
<feature type="transmembrane region" description="Helical" evidence="7">
    <location>
        <begin position="543"/>
        <end position="564"/>
    </location>
</feature>
<keyword evidence="7" id="KW-0812">Transmembrane</keyword>
<keyword evidence="4 5" id="KW-0067">ATP-binding</keyword>
<keyword evidence="7" id="KW-1133">Transmembrane helix</keyword>
<dbReference type="PANTHER" id="PTHR43289">
    <property type="entry name" value="MITOGEN-ACTIVATED PROTEIN KINASE KINASE KINASE 20-RELATED"/>
    <property type="match status" value="1"/>
</dbReference>
<evidence type="ECO:0000256" key="4">
    <source>
        <dbReference type="ARBA" id="ARBA00022840"/>
    </source>
</evidence>
<dbReference type="InterPro" id="IPR008271">
    <property type="entry name" value="Ser/Thr_kinase_AS"/>
</dbReference>
<dbReference type="SUPFAM" id="SSF56112">
    <property type="entry name" value="Protein kinase-like (PK-like)"/>
    <property type="match status" value="1"/>
</dbReference>
<dbReference type="AlphaFoldDB" id="A0A1H1VG62"/>
<dbReference type="Pfam" id="PF00069">
    <property type="entry name" value="Pkinase"/>
    <property type="match status" value="1"/>
</dbReference>
<dbReference type="GO" id="GO:0005524">
    <property type="term" value="F:ATP binding"/>
    <property type="evidence" value="ECO:0007669"/>
    <property type="project" value="UniProtKB-UniRule"/>
</dbReference>
<proteinExistence type="predicted"/>
<dbReference type="PROSITE" id="PS50011">
    <property type="entry name" value="PROTEIN_KINASE_DOM"/>
    <property type="match status" value="1"/>
</dbReference>
<sequence>MRRDLADEATTVESARLGGYVLHERVGQGGMGVVHRATDPRGRVVAVKLLRPHIAGDGESRARFAREARVLARVRGRHVAQVLDADVAAATPYLVTDFVAGPALYEVVDADGPLAGAELADLAGDLADALCSIHGAGVVHRDLKPGNVLLADGIAVVIDFGIAQIADDTRMTTPGLVYGTPGYVAPEILTGADVTGAADVHAWAATVAYASTGRPPFGRGPLEAVAYRVLHEDPDLTGCPEWLEPVLVRCFAKNPAERPTSAQLLRWLETGEEPPAPDPGGGYDDEYDPAGAYETDDPDHPETVRLGTGVPVGTFADGTYADDGHSGGPYASSGGTAVYPAVPREDEEDDRQDGYDETCPDQWYGEGRPEDPGPDGEGAAEPAAARSSHSGLPRASYRVVTALGFLTVGALAAVMPFGALAVLVGWLLVAWTVQGSAGFVERRRHQRGRRRTDPFAAAAVLPWHVVRAAAVTVLTVAAALVGAGFLAAVLVLFFYVGAISPRWDLACGVTGLVVSALTWWGIRGEGLQEGSRRILRRVVGRRRGVLVATGVVLAALTLFLVAVASGEPVSWWPLEHNPFPRLDWPG</sequence>
<evidence type="ECO:0000313" key="9">
    <source>
        <dbReference type="EMBL" id="SDS83827.1"/>
    </source>
</evidence>
<dbReference type="EMBL" id="LT629732">
    <property type="protein sequence ID" value="SDS83827.1"/>
    <property type="molecule type" value="Genomic_DNA"/>
</dbReference>
<dbReference type="SMART" id="SM00220">
    <property type="entry name" value="S_TKc"/>
    <property type="match status" value="1"/>
</dbReference>
<feature type="transmembrane region" description="Helical" evidence="7">
    <location>
        <begin position="471"/>
        <end position="497"/>
    </location>
</feature>
<feature type="compositionally biased region" description="Low complexity" evidence="6">
    <location>
        <begin position="377"/>
        <end position="386"/>
    </location>
</feature>
<feature type="region of interest" description="Disordered" evidence="6">
    <location>
        <begin position="270"/>
        <end position="387"/>
    </location>
</feature>
<dbReference type="STRING" id="117157.SAMN04489717_4057"/>
<dbReference type="PANTHER" id="PTHR43289:SF34">
    <property type="entry name" value="SERINE_THREONINE-PROTEIN KINASE YBDM-RELATED"/>
    <property type="match status" value="1"/>
</dbReference>
<dbReference type="CDD" id="cd14014">
    <property type="entry name" value="STKc_PknB_like"/>
    <property type="match status" value="1"/>
</dbReference>
<keyword evidence="3 9" id="KW-0418">Kinase</keyword>
<keyword evidence="7" id="KW-0472">Membrane</keyword>
<dbReference type="PROSITE" id="PS00107">
    <property type="entry name" value="PROTEIN_KINASE_ATP"/>
    <property type="match status" value="1"/>
</dbReference>
<dbReference type="OrthoDB" id="9762169at2"/>
<evidence type="ECO:0000256" key="5">
    <source>
        <dbReference type="PROSITE-ProRule" id="PRU10141"/>
    </source>
</evidence>
<dbReference type="InterPro" id="IPR011009">
    <property type="entry name" value="Kinase-like_dom_sf"/>
</dbReference>
<feature type="transmembrane region" description="Helical" evidence="7">
    <location>
        <begin position="395"/>
        <end position="414"/>
    </location>
</feature>
<reference evidence="9 10" key="1">
    <citation type="submission" date="2016-10" db="EMBL/GenBank/DDBJ databases">
        <authorList>
            <person name="de Groot N.N."/>
        </authorList>
    </citation>
    <scope>NUCLEOTIDE SEQUENCE [LARGE SCALE GENOMIC DNA]</scope>
    <source>
        <strain evidence="9 10">DSM 22024</strain>
    </source>
</reference>
<evidence type="ECO:0000256" key="2">
    <source>
        <dbReference type="ARBA" id="ARBA00022741"/>
    </source>
</evidence>
<feature type="compositionally biased region" description="Acidic residues" evidence="6">
    <location>
        <begin position="283"/>
        <end position="297"/>
    </location>
</feature>
<keyword evidence="10" id="KW-1185">Reference proteome</keyword>
<evidence type="ECO:0000313" key="10">
    <source>
        <dbReference type="Proteomes" id="UP000198983"/>
    </source>
</evidence>
<dbReference type="InterPro" id="IPR000719">
    <property type="entry name" value="Prot_kinase_dom"/>
</dbReference>
<evidence type="ECO:0000256" key="6">
    <source>
        <dbReference type="SAM" id="MobiDB-lite"/>
    </source>
</evidence>
<evidence type="ECO:0000256" key="3">
    <source>
        <dbReference type="ARBA" id="ARBA00022777"/>
    </source>
</evidence>
<protein>
    <submittedName>
        <fullName evidence="9">Serine/threonine protein kinase</fullName>
    </submittedName>
</protein>
<dbReference type="Gene3D" id="3.30.200.20">
    <property type="entry name" value="Phosphorylase Kinase, domain 1"/>
    <property type="match status" value="1"/>
</dbReference>
<dbReference type="Gene3D" id="1.10.510.10">
    <property type="entry name" value="Transferase(Phosphotransferase) domain 1"/>
    <property type="match status" value="1"/>
</dbReference>
<dbReference type="InterPro" id="IPR017441">
    <property type="entry name" value="Protein_kinase_ATP_BS"/>
</dbReference>
<feature type="domain" description="Protein kinase" evidence="8">
    <location>
        <begin position="20"/>
        <end position="276"/>
    </location>
</feature>
<name>A0A1H1VG62_9ACTN</name>
<keyword evidence="2 5" id="KW-0547">Nucleotide-binding</keyword>
<dbReference type="RefSeq" id="WP_092655181.1">
    <property type="nucleotide sequence ID" value="NZ_LT629732.1"/>
</dbReference>
<dbReference type="GO" id="GO:0004674">
    <property type="term" value="F:protein serine/threonine kinase activity"/>
    <property type="evidence" value="ECO:0007669"/>
    <property type="project" value="UniProtKB-KW"/>
</dbReference>
<feature type="compositionally biased region" description="Acidic residues" evidence="6">
    <location>
        <begin position="345"/>
        <end position="359"/>
    </location>
</feature>
<evidence type="ECO:0000256" key="1">
    <source>
        <dbReference type="ARBA" id="ARBA00022679"/>
    </source>
</evidence>
<accession>A0A1H1VG62</accession>
<evidence type="ECO:0000259" key="8">
    <source>
        <dbReference type="PROSITE" id="PS50011"/>
    </source>
</evidence>
<gene>
    <name evidence="9" type="ORF">SAMN04489717_4057</name>
</gene>
<feature type="transmembrane region" description="Helical" evidence="7">
    <location>
        <begin position="420"/>
        <end position="440"/>
    </location>
</feature>
<feature type="binding site" evidence="5">
    <location>
        <position position="48"/>
    </location>
    <ligand>
        <name>ATP</name>
        <dbReference type="ChEBI" id="CHEBI:30616"/>
    </ligand>
</feature>
<dbReference type="PROSITE" id="PS00108">
    <property type="entry name" value="PROTEIN_KINASE_ST"/>
    <property type="match status" value="1"/>
</dbReference>
<keyword evidence="9" id="KW-0723">Serine/threonine-protein kinase</keyword>
<evidence type="ECO:0000256" key="7">
    <source>
        <dbReference type="SAM" id="Phobius"/>
    </source>
</evidence>
<feature type="transmembrane region" description="Helical" evidence="7">
    <location>
        <begin position="503"/>
        <end position="522"/>
    </location>
</feature>